<dbReference type="InterPro" id="IPR003660">
    <property type="entry name" value="HAMP_dom"/>
</dbReference>
<dbReference type="FunFam" id="3.30.565.10:FF:000010">
    <property type="entry name" value="Sensor histidine kinase RcsC"/>
    <property type="match status" value="1"/>
</dbReference>
<comment type="catalytic activity">
    <reaction evidence="1">
        <text>ATP + protein L-histidine = ADP + protein N-phospho-L-histidine.</text>
        <dbReference type="EC" id="2.7.13.3"/>
    </reaction>
</comment>
<dbReference type="PROSITE" id="PS50885">
    <property type="entry name" value="HAMP"/>
    <property type="match status" value="1"/>
</dbReference>
<feature type="modified residue" description="4-aspartylphosphate" evidence="15">
    <location>
        <position position="567"/>
    </location>
</feature>
<dbReference type="CDD" id="cd06225">
    <property type="entry name" value="HAMP"/>
    <property type="match status" value="1"/>
</dbReference>
<dbReference type="SMART" id="SM00387">
    <property type="entry name" value="HATPase_c"/>
    <property type="match status" value="1"/>
</dbReference>
<evidence type="ECO:0000259" key="18">
    <source>
        <dbReference type="PROSITE" id="PS50110"/>
    </source>
</evidence>
<dbReference type="EMBL" id="QFXC01000002">
    <property type="protein sequence ID" value="RDH86032.1"/>
    <property type="molecule type" value="Genomic_DNA"/>
</dbReference>
<dbReference type="PROSITE" id="PS50110">
    <property type="entry name" value="RESPONSE_REGULATORY"/>
    <property type="match status" value="1"/>
</dbReference>
<feature type="domain" description="HPt" evidence="20">
    <location>
        <begin position="675"/>
        <end position="760"/>
    </location>
</feature>
<keyword evidence="7 16" id="KW-0812">Transmembrane</keyword>
<dbReference type="Pfam" id="PF00672">
    <property type="entry name" value="HAMP"/>
    <property type="match status" value="1"/>
</dbReference>
<dbReference type="SUPFAM" id="SSF55874">
    <property type="entry name" value="ATPase domain of HSP90 chaperone/DNA topoisomerase II/histidine kinase"/>
    <property type="match status" value="1"/>
</dbReference>
<evidence type="ECO:0000259" key="19">
    <source>
        <dbReference type="PROSITE" id="PS50885"/>
    </source>
</evidence>
<feature type="transmembrane region" description="Helical" evidence="16">
    <location>
        <begin position="160"/>
        <end position="178"/>
    </location>
</feature>
<evidence type="ECO:0000256" key="2">
    <source>
        <dbReference type="ARBA" id="ARBA00004651"/>
    </source>
</evidence>
<dbReference type="Gene3D" id="1.10.287.130">
    <property type="match status" value="1"/>
</dbReference>
<dbReference type="CDD" id="cd17546">
    <property type="entry name" value="REC_hyHK_CKI1_RcsC-like"/>
    <property type="match status" value="1"/>
</dbReference>
<keyword evidence="11 16" id="KW-1133">Transmembrane helix</keyword>
<organism evidence="21 22">
    <name type="scientific">endosymbiont of Galathealinum brachiosum</name>
    <dbReference type="NCBI Taxonomy" id="2200906"/>
    <lineage>
        <taxon>Bacteria</taxon>
        <taxon>Pseudomonadati</taxon>
        <taxon>Pseudomonadota</taxon>
        <taxon>Gammaproteobacteria</taxon>
        <taxon>sulfur-oxidizing symbionts</taxon>
    </lineage>
</organism>
<dbReference type="SMART" id="SM00388">
    <property type="entry name" value="HisKA"/>
    <property type="match status" value="1"/>
</dbReference>
<dbReference type="InterPro" id="IPR005467">
    <property type="entry name" value="His_kinase_dom"/>
</dbReference>
<dbReference type="PROSITE" id="PS50894">
    <property type="entry name" value="HPT"/>
    <property type="match status" value="1"/>
</dbReference>
<dbReference type="InterPro" id="IPR011006">
    <property type="entry name" value="CheY-like_superfamily"/>
</dbReference>
<evidence type="ECO:0000256" key="16">
    <source>
        <dbReference type="SAM" id="Phobius"/>
    </source>
</evidence>
<dbReference type="PANTHER" id="PTHR45339:SF1">
    <property type="entry name" value="HYBRID SIGNAL TRANSDUCTION HISTIDINE KINASE J"/>
    <property type="match status" value="1"/>
</dbReference>
<comment type="subcellular location">
    <subcellularLocation>
        <location evidence="2">Cell membrane</location>
        <topology evidence="2">Multi-pass membrane protein</topology>
    </subcellularLocation>
</comment>
<proteinExistence type="predicted"/>
<dbReference type="Gene3D" id="3.30.565.10">
    <property type="entry name" value="Histidine kinase-like ATPase, C-terminal domain"/>
    <property type="match status" value="1"/>
</dbReference>
<feature type="domain" description="Histidine kinase" evidence="17">
    <location>
        <begin position="265"/>
        <end position="485"/>
    </location>
</feature>
<keyword evidence="8" id="KW-0547">Nucleotide-binding</keyword>
<dbReference type="PRINTS" id="PR00344">
    <property type="entry name" value="BCTRLSENSOR"/>
</dbReference>
<evidence type="ECO:0000256" key="11">
    <source>
        <dbReference type="ARBA" id="ARBA00022989"/>
    </source>
</evidence>
<evidence type="ECO:0000313" key="21">
    <source>
        <dbReference type="EMBL" id="RDH86032.1"/>
    </source>
</evidence>
<dbReference type="Pfam" id="PF01627">
    <property type="entry name" value="Hpt"/>
    <property type="match status" value="1"/>
</dbReference>
<dbReference type="GO" id="GO:0005886">
    <property type="term" value="C:plasma membrane"/>
    <property type="evidence" value="ECO:0007669"/>
    <property type="project" value="UniProtKB-SubCell"/>
</dbReference>
<dbReference type="InterPro" id="IPR001789">
    <property type="entry name" value="Sig_transdc_resp-reg_receiver"/>
</dbReference>
<dbReference type="Gene3D" id="1.20.120.160">
    <property type="entry name" value="HPT domain"/>
    <property type="match status" value="1"/>
</dbReference>
<keyword evidence="4" id="KW-1003">Cell membrane</keyword>
<comment type="caution">
    <text evidence="21">The sequence shown here is derived from an EMBL/GenBank/DDBJ whole genome shotgun (WGS) entry which is preliminary data.</text>
</comment>
<keyword evidence="13 16" id="KW-0472">Membrane</keyword>
<dbReference type="InterPro" id="IPR008207">
    <property type="entry name" value="Sig_transdc_His_kin_Hpt_dom"/>
</dbReference>
<dbReference type="Pfam" id="PF00072">
    <property type="entry name" value="Response_reg"/>
    <property type="match status" value="1"/>
</dbReference>
<dbReference type="GO" id="GO:0000155">
    <property type="term" value="F:phosphorelay sensor kinase activity"/>
    <property type="evidence" value="ECO:0007669"/>
    <property type="project" value="InterPro"/>
</dbReference>
<evidence type="ECO:0000256" key="12">
    <source>
        <dbReference type="ARBA" id="ARBA00023012"/>
    </source>
</evidence>
<dbReference type="SMART" id="SM00304">
    <property type="entry name" value="HAMP"/>
    <property type="match status" value="1"/>
</dbReference>
<dbReference type="SUPFAM" id="SSF158472">
    <property type="entry name" value="HAMP domain-like"/>
    <property type="match status" value="1"/>
</dbReference>
<feature type="domain" description="HAMP" evidence="19">
    <location>
        <begin position="181"/>
        <end position="233"/>
    </location>
</feature>
<dbReference type="SUPFAM" id="SSF47384">
    <property type="entry name" value="Homodimeric domain of signal transducing histidine kinase"/>
    <property type="match status" value="1"/>
</dbReference>
<dbReference type="SUPFAM" id="SSF52172">
    <property type="entry name" value="CheY-like"/>
    <property type="match status" value="1"/>
</dbReference>
<feature type="transmembrane region" description="Helical" evidence="16">
    <location>
        <begin position="33"/>
        <end position="56"/>
    </location>
</feature>
<protein>
    <recommendedName>
        <fullName evidence="3">histidine kinase</fullName>
        <ecNumber evidence="3">2.7.13.3</ecNumber>
    </recommendedName>
</protein>
<dbReference type="Gene3D" id="6.10.340.10">
    <property type="match status" value="1"/>
</dbReference>
<evidence type="ECO:0000256" key="10">
    <source>
        <dbReference type="ARBA" id="ARBA00022840"/>
    </source>
</evidence>
<sequence length="760" mass="85479">MSNGDVYEVGRIKIMEGSENSPYNLASTWNGSIAIKITAVTIWAIVVLSFAITIPFSSTFEESSKKEYTWQEHQIEELVKNVNHEALSLDKQRNIFESFINNNDVKFIEIKTEKNQFEYGKKSDNSFVLKSELSIDSVTHNVTSEFPLLKRSALLERVKIGSSIVGFSVLFSLFLFWLNKKIIHRPFESIIEFTRSVSKGDTDIRLNADRGDEFGLVSKFLNEMLDTLSSNQQALKIANDELKEEISHRDEALAASQQKSAFLANMSHEIRTPLTSIIGYSERIRFDKAKTRDDEKHMLDIVLQNGNHLLHLINDILDLSKVEANKLEVEKTSFSIIKVVEHARRLLNERALEKNIQLDINYLLPIPEMILNDAIRTKQIILNLASNAIRFTDDGKVTIDISYRQSEDMLVIDIKDSGIGMSNDELERLFKPFSQADSSISRRFGGTGLGLTISKRLVELMDGEIVVQSVKGIGSRFTSTIKAGFNEKTDSFITELTDEDLAVSEYEQPIEGLILSGKLLLVEDTSEIRELVKAYIEDYGIQIDTASNGKEGVELALNNDYDLVLMDIQMPVMNGKQAISQLRKQNYNKPVIALTADALTDHAEKFTQLGFTEVLTKPIIINDLISTIQRYVSLSKNVNNDEVDPALVGAAVELTGEANIETESREAESGENSDVDDILYDLKIKYLKQLPDYINNLKSSISNNDMQNAHAILHQLKGISGSLGYNELTDIAVDASELLYSGEFEKVDSKIRLMEGYYLS</sequence>
<evidence type="ECO:0000259" key="17">
    <source>
        <dbReference type="PROSITE" id="PS50109"/>
    </source>
</evidence>
<evidence type="ECO:0000256" key="4">
    <source>
        <dbReference type="ARBA" id="ARBA00022475"/>
    </source>
</evidence>
<evidence type="ECO:0000256" key="14">
    <source>
        <dbReference type="PROSITE-ProRule" id="PRU00110"/>
    </source>
</evidence>
<dbReference type="PROSITE" id="PS50109">
    <property type="entry name" value="HIS_KIN"/>
    <property type="match status" value="1"/>
</dbReference>
<dbReference type="CDD" id="cd00082">
    <property type="entry name" value="HisKA"/>
    <property type="match status" value="1"/>
</dbReference>
<name>A0A370DM95_9GAMM</name>
<evidence type="ECO:0000256" key="1">
    <source>
        <dbReference type="ARBA" id="ARBA00000085"/>
    </source>
</evidence>
<dbReference type="Pfam" id="PF02518">
    <property type="entry name" value="HATPase_c"/>
    <property type="match status" value="1"/>
</dbReference>
<keyword evidence="12" id="KW-0902">Two-component regulatory system</keyword>
<dbReference type="CDD" id="cd16922">
    <property type="entry name" value="HATPase_EvgS-ArcB-TorS-like"/>
    <property type="match status" value="1"/>
</dbReference>
<keyword evidence="22" id="KW-1185">Reference proteome</keyword>
<reference evidence="21 22" key="1">
    <citation type="journal article" date="2018" name="ISME J.">
        <title>Endosymbiont genomes yield clues of tubeworm success.</title>
        <authorList>
            <person name="Li Y."/>
            <person name="Liles M.R."/>
            <person name="Halanych K.M."/>
        </authorList>
    </citation>
    <scope>NUCLEOTIDE SEQUENCE [LARGE SCALE GENOMIC DNA]</scope>
    <source>
        <strain evidence="21">A1464</strain>
    </source>
</reference>
<keyword evidence="10" id="KW-0067">ATP-binding</keyword>
<keyword evidence="9" id="KW-0418">Kinase</keyword>
<dbReference type="Proteomes" id="UP000254266">
    <property type="component" value="Unassembled WGS sequence"/>
</dbReference>
<dbReference type="InterPro" id="IPR036890">
    <property type="entry name" value="HATPase_C_sf"/>
</dbReference>
<evidence type="ECO:0000256" key="15">
    <source>
        <dbReference type="PROSITE-ProRule" id="PRU00169"/>
    </source>
</evidence>
<dbReference type="InterPro" id="IPR036097">
    <property type="entry name" value="HisK_dim/P_sf"/>
</dbReference>
<feature type="domain" description="Response regulatory" evidence="18">
    <location>
        <begin position="518"/>
        <end position="632"/>
    </location>
</feature>
<dbReference type="InterPro" id="IPR036641">
    <property type="entry name" value="HPT_dom_sf"/>
</dbReference>
<keyword evidence="6" id="KW-0808">Transferase</keyword>
<dbReference type="Pfam" id="PF00512">
    <property type="entry name" value="HisKA"/>
    <property type="match status" value="1"/>
</dbReference>
<dbReference type="FunFam" id="1.10.287.130:FF:000001">
    <property type="entry name" value="Two-component sensor histidine kinase"/>
    <property type="match status" value="1"/>
</dbReference>
<dbReference type="InterPro" id="IPR003594">
    <property type="entry name" value="HATPase_dom"/>
</dbReference>
<evidence type="ECO:0000259" key="20">
    <source>
        <dbReference type="PROSITE" id="PS50894"/>
    </source>
</evidence>
<dbReference type="PANTHER" id="PTHR45339">
    <property type="entry name" value="HYBRID SIGNAL TRANSDUCTION HISTIDINE KINASE J"/>
    <property type="match status" value="1"/>
</dbReference>
<keyword evidence="5 15" id="KW-0597">Phosphoprotein</keyword>
<accession>A0A370DM95</accession>
<dbReference type="SMART" id="SM00448">
    <property type="entry name" value="REC"/>
    <property type="match status" value="1"/>
</dbReference>
<evidence type="ECO:0000256" key="7">
    <source>
        <dbReference type="ARBA" id="ARBA00022692"/>
    </source>
</evidence>
<dbReference type="SUPFAM" id="SSF47226">
    <property type="entry name" value="Histidine-containing phosphotransfer domain, HPT domain"/>
    <property type="match status" value="1"/>
</dbReference>
<evidence type="ECO:0000256" key="3">
    <source>
        <dbReference type="ARBA" id="ARBA00012438"/>
    </source>
</evidence>
<dbReference type="InterPro" id="IPR004358">
    <property type="entry name" value="Sig_transdc_His_kin-like_C"/>
</dbReference>
<dbReference type="GO" id="GO:0005524">
    <property type="term" value="F:ATP binding"/>
    <property type="evidence" value="ECO:0007669"/>
    <property type="project" value="UniProtKB-KW"/>
</dbReference>
<dbReference type="InterPro" id="IPR003661">
    <property type="entry name" value="HisK_dim/P_dom"/>
</dbReference>
<dbReference type="AlphaFoldDB" id="A0A370DM95"/>
<dbReference type="Gene3D" id="3.40.50.2300">
    <property type="match status" value="1"/>
</dbReference>
<gene>
    <name evidence="21" type="ORF">DIZ80_00750</name>
</gene>
<evidence type="ECO:0000256" key="13">
    <source>
        <dbReference type="ARBA" id="ARBA00023136"/>
    </source>
</evidence>
<dbReference type="EC" id="2.7.13.3" evidence="3"/>
<feature type="modified residue" description="Phosphohistidine" evidence="14">
    <location>
        <position position="714"/>
    </location>
</feature>
<evidence type="ECO:0000256" key="9">
    <source>
        <dbReference type="ARBA" id="ARBA00022777"/>
    </source>
</evidence>
<evidence type="ECO:0000256" key="6">
    <source>
        <dbReference type="ARBA" id="ARBA00022679"/>
    </source>
</evidence>
<evidence type="ECO:0000313" key="22">
    <source>
        <dbReference type="Proteomes" id="UP000254266"/>
    </source>
</evidence>
<evidence type="ECO:0000256" key="5">
    <source>
        <dbReference type="ARBA" id="ARBA00022553"/>
    </source>
</evidence>
<evidence type="ECO:0000256" key="8">
    <source>
        <dbReference type="ARBA" id="ARBA00022741"/>
    </source>
</evidence>